<feature type="compositionally biased region" description="Basic and acidic residues" evidence="2">
    <location>
        <begin position="1313"/>
        <end position="1330"/>
    </location>
</feature>
<reference evidence="3" key="1">
    <citation type="submission" date="2014-11" db="EMBL/GenBank/DDBJ databases">
        <authorList>
            <person name="Otto D Thomas"/>
            <person name="Naeem Raeece"/>
        </authorList>
    </citation>
    <scope>NUCLEOTIDE SEQUENCE</scope>
</reference>
<feature type="compositionally biased region" description="Polar residues" evidence="2">
    <location>
        <begin position="1135"/>
        <end position="1147"/>
    </location>
</feature>
<feature type="region of interest" description="Disordered" evidence="2">
    <location>
        <begin position="734"/>
        <end position="768"/>
    </location>
</feature>
<feature type="compositionally biased region" description="Pro residues" evidence="2">
    <location>
        <begin position="912"/>
        <end position="932"/>
    </location>
</feature>
<feature type="region of interest" description="Disordered" evidence="2">
    <location>
        <begin position="366"/>
        <end position="413"/>
    </location>
</feature>
<feature type="region of interest" description="Disordered" evidence="2">
    <location>
        <begin position="1216"/>
        <end position="1397"/>
    </location>
</feature>
<feature type="region of interest" description="Disordered" evidence="2">
    <location>
        <begin position="499"/>
        <end position="528"/>
    </location>
</feature>
<feature type="compositionally biased region" description="Basic and acidic residues" evidence="2">
    <location>
        <begin position="736"/>
        <end position="768"/>
    </location>
</feature>
<evidence type="ECO:0000256" key="1">
    <source>
        <dbReference type="SAM" id="Coils"/>
    </source>
</evidence>
<feature type="region of interest" description="Disordered" evidence="2">
    <location>
        <begin position="851"/>
        <end position="1001"/>
    </location>
</feature>
<feature type="compositionally biased region" description="Basic and acidic residues" evidence="2">
    <location>
        <begin position="1111"/>
        <end position="1134"/>
    </location>
</feature>
<dbReference type="PANTHER" id="PTHR45615">
    <property type="entry name" value="MYOSIN HEAVY CHAIN, NON-MUSCLE"/>
    <property type="match status" value="1"/>
</dbReference>
<accession>A0A0G4HKZ6</accession>
<dbReference type="EMBL" id="CDMZ01003067">
    <property type="protein sequence ID" value="CEM44988.1"/>
    <property type="molecule type" value="Genomic_DNA"/>
</dbReference>
<evidence type="ECO:0000313" key="3">
    <source>
        <dbReference type="EMBL" id="CEM44988.1"/>
    </source>
</evidence>
<feature type="compositionally biased region" description="Low complexity" evidence="2">
    <location>
        <begin position="874"/>
        <end position="886"/>
    </location>
</feature>
<feature type="compositionally biased region" description="Pro residues" evidence="2">
    <location>
        <begin position="987"/>
        <end position="1001"/>
    </location>
</feature>
<feature type="compositionally biased region" description="Low complexity" evidence="2">
    <location>
        <begin position="1303"/>
        <end position="1312"/>
    </location>
</feature>
<dbReference type="PANTHER" id="PTHR45615:SF40">
    <property type="entry name" value="MYOSIN HEAVY CHAIN, NON-MUSCLE"/>
    <property type="match status" value="1"/>
</dbReference>
<feature type="compositionally biased region" description="Low complexity" evidence="2">
    <location>
        <begin position="945"/>
        <end position="963"/>
    </location>
</feature>
<proteinExistence type="predicted"/>
<organism evidence="3">
    <name type="scientific">Chromera velia CCMP2878</name>
    <dbReference type="NCBI Taxonomy" id="1169474"/>
    <lineage>
        <taxon>Eukaryota</taxon>
        <taxon>Sar</taxon>
        <taxon>Alveolata</taxon>
        <taxon>Colpodellida</taxon>
        <taxon>Chromeraceae</taxon>
        <taxon>Chromera</taxon>
    </lineage>
</organism>
<feature type="compositionally biased region" description="Basic and acidic residues" evidence="2">
    <location>
        <begin position="515"/>
        <end position="525"/>
    </location>
</feature>
<dbReference type="GO" id="GO:0005737">
    <property type="term" value="C:cytoplasm"/>
    <property type="evidence" value="ECO:0007669"/>
    <property type="project" value="TreeGrafter"/>
</dbReference>
<feature type="region of interest" description="Disordered" evidence="2">
    <location>
        <begin position="599"/>
        <end position="623"/>
    </location>
</feature>
<dbReference type="GO" id="GO:0000146">
    <property type="term" value="F:microfilament motor activity"/>
    <property type="evidence" value="ECO:0007669"/>
    <property type="project" value="TreeGrafter"/>
</dbReference>
<dbReference type="GO" id="GO:0016460">
    <property type="term" value="C:myosin II complex"/>
    <property type="evidence" value="ECO:0007669"/>
    <property type="project" value="TreeGrafter"/>
</dbReference>
<feature type="compositionally biased region" description="Basic and acidic residues" evidence="2">
    <location>
        <begin position="1286"/>
        <end position="1302"/>
    </location>
</feature>
<gene>
    <name evidence="3" type="ORF">Cvel_7362</name>
</gene>
<evidence type="ECO:0000256" key="2">
    <source>
        <dbReference type="SAM" id="MobiDB-lite"/>
    </source>
</evidence>
<feature type="compositionally biased region" description="Acidic residues" evidence="2">
    <location>
        <begin position="502"/>
        <end position="514"/>
    </location>
</feature>
<feature type="region of interest" description="Disordered" evidence="2">
    <location>
        <begin position="1111"/>
        <end position="1147"/>
    </location>
</feature>
<keyword evidence="1" id="KW-0175">Coiled coil</keyword>
<feature type="coiled-coil region" evidence="1">
    <location>
        <begin position="1496"/>
        <end position="1523"/>
    </location>
</feature>
<name>A0A0G4HKZ6_9ALVE</name>
<feature type="compositionally biased region" description="Pro residues" evidence="2">
    <location>
        <begin position="1255"/>
        <end position="1267"/>
    </location>
</feature>
<protein>
    <submittedName>
        <fullName evidence="3">Uncharacterized protein</fullName>
    </submittedName>
</protein>
<dbReference type="GO" id="GO:0051015">
    <property type="term" value="F:actin filament binding"/>
    <property type="evidence" value="ECO:0007669"/>
    <property type="project" value="TreeGrafter"/>
</dbReference>
<dbReference type="VEuPathDB" id="CryptoDB:Cvel_7362"/>
<dbReference type="GO" id="GO:0032982">
    <property type="term" value="C:myosin filament"/>
    <property type="evidence" value="ECO:0007669"/>
    <property type="project" value="TreeGrafter"/>
</dbReference>
<sequence length="1587" mass="170172">MSATGGDAAGEEAPKFYQDAVEICVRDSGMRRQRIEKTHTKIVVSQETSQTSSSVLMMRDYSRLRHPIQTLVAPSSSYRRVVDQNSKYFVYALRTGLMRAVWMEEEQDMTISNKVKLFQAGGAPDDGEETKIQDLCLSKCGQRQGLVAVDSGGNVCFIRLSIANTPQQKSKDAPPASFELRSEVCVRLVPGEGDGAGAGGGRRGLGNSTGAAAMGGEGAGGSFKASRAFFSPVSEKKFVTFYPDRAEAVVWDLGLLMRKRGMQESPIMEVTEELVRECGASIHVAGEKEILEAVEAETLPKENGGEEMKGAKRVSVSDICMTPDAGYLLVAVGGGNVAAWALLGMDDNKQGVSVFQGVQNLLDAPLSEHREPPSEWEGAGQTGQEGAVSDGKGGVEAGPQGDHAASPESGSYSSWAPCRRRITQLTCADLGPKAAFGTSDGSNKGAFLFALLDAGLELRVFPLDLSHQKFAKTFPNHPVKAAELAQCIRLDQQLSLSASQLEGEDAAEREEEEGESGKAKDKETGGSKSLLTAKSFREGISALPGPHLLTSFGTLAVDKDSDSRYLCWNIGGGPHKGLANFLLLFELNSHLHPVVPELSVGPAKPATEGEPEGETTAAERREESISNFPVSSVRVIPMGDRLVALACACRPGLGPMHNTAAQIPAGPGRPKGKMSARDELGSWVGVAVSSERRDLPNCGSINLILFQRIAELRSDQEGLGAHAVAVQRSSAFKSTAELKTDREKNRLEREKAEKLQKEKEEAELEAERKRIQAEKEEAAKKAPPPAKPSGGNALLALLGLGGKPAAAAVQSPPPAPVVPTPVVPPAPAVVAAPTAPVPPQDDAIQAVLSGNGQSVTLSPSAPPGFAPIVPTNRPSGAPSEAEPAPSVGTGPGAEETGGDFAGKNILRMLHGGPPPAVTTERPPSPWLPPQPPAVAASDNGTANVPLSSSALAPPLSSSALKPAGTQTHTPLLKPGGTQETQTSPGMAPEPKPAMQAPPPPSVDLKALEDLSLGLRAELAGLRASLEERLFQLFGNVCEGLQGMAPVLEHQDRAIVAQTEGLARVEAESVRFHASSEQQSADLSRRMDRLEGEVKGVRDEIQKLSSFLAQAEADRQRADERHRKLEAQERQREKGQQASTTQSTEALSEKIQNLFRQEHERHEKRMREEITKIVQQEVPTVVAARVERAMPALFRTAGQGLLENYDSKTLKTLEKERPAHAQAMQAEKGKKAERDREAEKVNGDSSSGHAALNSVVPPPQYNPTPAPLPERGTGAAAWPARVMQQSLREREREEQEREREKQRLQQQAQAAAQQREREREKEAQREKEKQQQQRQVPPSRPPTTGQSGSLFPSAHTEAAPYNPQTRNALPSAKRDPTEEPEAEGSTQDRESAQQGGNAGASSLLFEMAALSDAEKRHLAADWTQNSQSALLAVLTNEDAAKKRSQMFHILSVLDPEADGLIGLSDPLYCLVILKTVVEMLPPPDQTEAGKVLPPQTLHDALRTLRTLLNKIEASERSLDAMKVNVPELPDMIPLRLQATQEFFRNQAKIADSGGGLVAVIDKTKLPQLSMLNKAALNASYSLQNTLKR</sequence>
<feature type="compositionally biased region" description="Basic and acidic residues" evidence="2">
    <location>
        <begin position="1226"/>
        <end position="1241"/>
    </location>
</feature>